<keyword evidence="1" id="KW-0175">Coiled coil</keyword>
<sequence length="671" mass="75947">MTSLDKKGPLWISFCIVLVVTGCLAIVLYLNEDLRKTTLGVFEEAENEDGEVVKKVKVEKPEPTREQVREIARNREVKERETLKENAKKLRRSVEEIRRIAEVRQSSLVRPDIWDEFLDRVESLREQVVSLRHAQRITRFLAIQQELVSSLLELHNLSVEHVGEMQLLAQKEEVEPSEAETAVENARELVAAMVAVREAFSLAFENLLELPESERKTELLRLMKRWAKAVNTMIEDGESYLRDLEDFVNSSDLNPEPLENQLAEQTEDLNEFSNEELPSEEEIEQMETAELYESVQEMTEELDEAFLEVKAAELAESQQMSLEEARESVYAPESDTGPDLSESLAKNQPNSSEEFREFNEALDQASRASERMARHAEKRLDSALGQESARGGETRTAEELRSALAEGAQIKTKMEVAGTNEGRQSGNLQDLRSLMAESYQLGQNSEGAGGGGEADSTGRAGLNQQYDVSSFLEADREENNPTGYSLEKRTVFEQALPGRRFDMESSRRGWIFVDTWYIIGPWDLPGGKGEFENSLPPETVVDLDATYSGKNHPMTGEPIPLEWRFVQSGTIRIKPPDELNRSIYFAYTEVFCETAMDVVVAVASDDRAKLWINDLVVFQDVGHSGWTLDEGFRRVLLKPGYNRLLLRLENGPQVAYFSVLLCPFEALEASR</sequence>
<feature type="coiled-coil region" evidence="1">
    <location>
        <begin position="73"/>
        <end position="100"/>
    </location>
</feature>
<evidence type="ECO:0000256" key="3">
    <source>
        <dbReference type="SAM" id="Phobius"/>
    </source>
</evidence>
<gene>
    <name evidence="4" type="ORF">H5P30_08745</name>
</gene>
<feature type="compositionally biased region" description="Basic and acidic residues" evidence="2">
    <location>
        <begin position="368"/>
        <end position="381"/>
    </location>
</feature>
<dbReference type="Proteomes" id="UP000525652">
    <property type="component" value="Unassembled WGS sequence"/>
</dbReference>
<dbReference type="AlphaFoldDB" id="A0A7X1E3T2"/>
<evidence type="ECO:0000313" key="4">
    <source>
        <dbReference type="EMBL" id="MBC2601865.1"/>
    </source>
</evidence>
<name>A0A7X1E3T2_9BACT</name>
<keyword evidence="3" id="KW-0812">Transmembrane</keyword>
<evidence type="ECO:0000256" key="1">
    <source>
        <dbReference type="SAM" id="Coils"/>
    </source>
</evidence>
<proteinExistence type="predicted"/>
<evidence type="ECO:0000256" key="2">
    <source>
        <dbReference type="SAM" id="MobiDB-lite"/>
    </source>
</evidence>
<protein>
    <submittedName>
        <fullName evidence="4">Uncharacterized protein</fullName>
    </submittedName>
</protein>
<dbReference type="EMBL" id="JACHVA010000078">
    <property type="protein sequence ID" value="MBC2601865.1"/>
    <property type="molecule type" value="Genomic_DNA"/>
</dbReference>
<dbReference type="PROSITE" id="PS51257">
    <property type="entry name" value="PROKAR_LIPOPROTEIN"/>
    <property type="match status" value="1"/>
</dbReference>
<keyword evidence="3" id="KW-0472">Membrane</keyword>
<organism evidence="4 5">
    <name type="scientific">Puniceicoccus vermicola</name>
    <dbReference type="NCBI Taxonomy" id="388746"/>
    <lineage>
        <taxon>Bacteria</taxon>
        <taxon>Pseudomonadati</taxon>
        <taxon>Verrucomicrobiota</taxon>
        <taxon>Opitutia</taxon>
        <taxon>Puniceicoccales</taxon>
        <taxon>Puniceicoccaceae</taxon>
        <taxon>Puniceicoccus</taxon>
    </lineage>
</organism>
<evidence type="ECO:0000313" key="5">
    <source>
        <dbReference type="Proteomes" id="UP000525652"/>
    </source>
</evidence>
<dbReference type="RefSeq" id="WP_185692570.1">
    <property type="nucleotide sequence ID" value="NZ_JACHVA010000078.1"/>
</dbReference>
<feature type="transmembrane region" description="Helical" evidence="3">
    <location>
        <begin position="12"/>
        <end position="30"/>
    </location>
</feature>
<accession>A0A7X1E3T2</accession>
<comment type="caution">
    <text evidence="4">The sequence shown here is derived from an EMBL/GenBank/DDBJ whole genome shotgun (WGS) entry which is preliminary data.</text>
</comment>
<keyword evidence="5" id="KW-1185">Reference proteome</keyword>
<feature type="region of interest" description="Disordered" evidence="2">
    <location>
        <begin position="318"/>
        <end position="400"/>
    </location>
</feature>
<keyword evidence="3" id="KW-1133">Transmembrane helix</keyword>
<reference evidence="4 5" key="1">
    <citation type="submission" date="2020-07" db="EMBL/GenBank/DDBJ databases">
        <authorList>
            <person name="Feng X."/>
        </authorList>
    </citation>
    <scope>NUCLEOTIDE SEQUENCE [LARGE SCALE GENOMIC DNA]</scope>
    <source>
        <strain evidence="4 5">JCM14086</strain>
    </source>
</reference>
<feature type="compositionally biased region" description="Basic and acidic residues" evidence="2">
    <location>
        <begin position="390"/>
        <end position="400"/>
    </location>
</feature>